<name>A0A3B0ZQ44_9ZZZZ</name>
<sequence length="211" mass="24810">MTIEDTQNSSIDNQDAAWASINTPLHIDAMLVFIQDVERLLRINPMLEFKKWEKLGASQYFMAGRNISQETAFEFETKLTAFRRPNGLEIEYETGVKASTVIEVEAIELENGKLGSKLTITDHYDRLDEETRQNKLDEVDKSLVIWATDLQRYLVTWRRWSRIRLWRLYMKHVWLPMKPSGRRITYMLLWISVVEVALIALGVGIYFSEYR</sequence>
<reference evidence="2" key="1">
    <citation type="submission" date="2018-06" db="EMBL/GenBank/DDBJ databases">
        <authorList>
            <person name="Zhirakovskaya E."/>
        </authorList>
    </citation>
    <scope>NUCLEOTIDE SEQUENCE</scope>
</reference>
<protein>
    <submittedName>
        <fullName evidence="2">Uncharacterized protein</fullName>
    </submittedName>
</protein>
<gene>
    <name evidence="2" type="ORF">MNBD_GAMMA23-738</name>
</gene>
<evidence type="ECO:0000313" key="2">
    <source>
        <dbReference type="EMBL" id="VAW93801.1"/>
    </source>
</evidence>
<organism evidence="2">
    <name type="scientific">hydrothermal vent metagenome</name>
    <dbReference type="NCBI Taxonomy" id="652676"/>
    <lineage>
        <taxon>unclassified sequences</taxon>
        <taxon>metagenomes</taxon>
        <taxon>ecological metagenomes</taxon>
    </lineage>
</organism>
<evidence type="ECO:0000256" key="1">
    <source>
        <dbReference type="SAM" id="Phobius"/>
    </source>
</evidence>
<keyword evidence="1" id="KW-0812">Transmembrane</keyword>
<keyword evidence="1" id="KW-0472">Membrane</keyword>
<proteinExistence type="predicted"/>
<dbReference type="AlphaFoldDB" id="A0A3B0ZQ44"/>
<accession>A0A3B0ZQ44</accession>
<dbReference type="EMBL" id="UOFT01000034">
    <property type="protein sequence ID" value="VAW93801.1"/>
    <property type="molecule type" value="Genomic_DNA"/>
</dbReference>
<keyword evidence="1" id="KW-1133">Transmembrane helix</keyword>
<feature type="transmembrane region" description="Helical" evidence="1">
    <location>
        <begin position="187"/>
        <end position="207"/>
    </location>
</feature>